<dbReference type="InterPro" id="IPR043129">
    <property type="entry name" value="ATPase_NBD"/>
</dbReference>
<accession>A0A914NDG8</accession>
<dbReference type="Proteomes" id="UP000887563">
    <property type="component" value="Unplaced"/>
</dbReference>
<organism evidence="4 5">
    <name type="scientific">Meloidogyne incognita</name>
    <name type="common">Southern root-knot nematode worm</name>
    <name type="synonym">Oxyuris incognita</name>
    <dbReference type="NCBI Taxonomy" id="6306"/>
    <lineage>
        <taxon>Eukaryota</taxon>
        <taxon>Metazoa</taxon>
        <taxon>Ecdysozoa</taxon>
        <taxon>Nematoda</taxon>
        <taxon>Chromadorea</taxon>
        <taxon>Rhabditida</taxon>
        <taxon>Tylenchina</taxon>
        <taxon>Tylenchomorpha</taxon>
        <taxon>Tylenchoidea</taxon>
        <taxon>Meloidogynidae</taxon>
        <taxon>Meloidogyninae</taxon>
        <taxon>Meloidogyne</taxon>
        <taxon>Meloidogyne incognita group</taxon>
    </lineage>
</organism>
<keyword evidence="2" id="KW-0547">Nucleotide-binding</keyword>
<comment type="similarity">
    <text evidence="1">Belongs to the heat shock protein 70 family.</text>
</comment>
<reference evidence="5" key="1">
    <citation type="submission" date="2022-11" db="UniProtKB">
        <authorList>
            <consortium name="WormBaseParasite"/>
        </authorList>
    </citation>
    <scope>IDENTIFICATION</scope>
</reference>
<sequence length="76" mass="8800">MIFTITHAKRLTGRRFNDPTVQLDVKHWLFKVIQGEGARPKIQVERMENAHAKTSEELFQFFGTGPDGLSEIKWKS</sequence>
<dbReference type="Pfam" id="PF00012">
    <property type="entry name" value="HSP70"/>
    <property type="match status" value="1"/>
</dbReference>
<name>A0A914NDG8_MELIC</name>
<proteinExistence type="inferred from homology"/>
<dbReference type="GO" id="GO:0006950">
    <property type="term" value="P:response to stress"/>
    <property type="evidence" value="ECO:0007669"/>
    <property type="project" value="UniProtKB-ARBA"/>
</dbReference>
<protein>
    <submittedName>
        <fullName evidence="5">Uncharacterized protein</fullName>
    </submittedName>
</protein>
<dbReference type="InterPro" id="IPR013126">
    <property type="entry name" value="Hsp_70_fam"/>
</dbReference>
<evidence type="ECO:0000256" key="1">
    <source>
        <dbReference type="ARBA" id="ARBA00007381"/>
    </source>
</evidence>
<dbReference type="SUPFAM" id="SSF53067">
    <property type="entry name" value="Actin-like ATPase domain"/>
    <property type="match status" value="1"/>
</dbReference>
<dbReference type="AlphaFoldDB" id="A0A914NDG8"/>
<dbReference type="Gene3D" id="3.30.30.30">
    <property type="match status" value="1"/>
</dbReference>
<keyword evidence="3" id="KW-0067">ATP-binding</keyword>
<evidence type="ECO:0000256" key="3">
    <source>
        <dbReference type="ARBA" id="ARBA00022840"/>
    </source>
</evidence>
<dbReference type="GO" id="GO:0140662">
    <property type="term" value="F:ATP-dependent protein folding chaperone"/>
    <property type="evidence" value="ECO:0007669"/>
    <property type="project" value="InterPro"/>
</dbReference>
<evidence type="ECO:0000313" key="5">
    <source>
        <dbReference type="WBParaSite" id="Minc3s05534g38383"/>
    </source>
</evidence>
<keyword evidence="4" id="KW-1185">Reference proteome</keyword>
<dbReference type="WBParaSite" id="Minc3s05534g38383">
    <property type="protein sequence ID" value="Minc3s05534g38383"/>
    <property type="gene ID" value="Minc3s05534g38383"/>
</dbReference>
<dbReference type="FunFam" id="3.30.30.30:FF:000001">
    <property type="entry name" value="heat shock 70 kDa protein-like"/>
    <property type="match status" value="1"/>
</dbReference>
<evidence type="ECO:0000313" key="4">
    <source>
        <dbReference type="Proteomes" id="UP000887563"/>
    </source>
</evidence>
<dbReference type="GO" id="GO:0005524">
    <property type="term" value="F:ATP binding"/>
    <property type="evidence" value="ECO:0007669"/>
    <property type="project" value="UniProtKB-KW"/>
</dbReference>
<evidence type="ECO:0000256" key="2">
    <source>
        <dbReference type="ARBA" id="ARBA00022741"/>
    </source>
</evidence>